<accession>A0AAU7X7E3</accession>
<feature type="domain" description="Sugar-binding" evidence="6">
    <location>
        <begin position="84"/>
        <end position="335"/>
    </location>
</feature>
<dbReference type="InterPro" id="IPR051054">
    <property type="entry name" value="SorC_transcr_regulators"/>
</dbReference>
<organism evidence="7">
    <name type="scientific">Methyloraptor flagellatus</name>
    <dbReference type="NCBI Taxonomy" id="3162530"/>
    <lineage>
        <taxon>Bacteria</taxon>
        <taxon>Pseudomonadati</taxon>
        <taxon>Pseudomonadota</taxon>
        <taxon>Alphaproteobacteria</taxon>
        <taxon>Hyphomicrobiales</taxon>
        <taxon>Ancalomicrobiaceae</taxon>
        <taxon>Methyloraptor</taxon>
    </lineage>
</organism>
<name>A0AAU7X7E3_9HYPH</name>
<dbReference type="InterPro" id="IPR036388">
    <property type="entry name" value="WH-like_DNA-bd_sf"/>
</dbReference>
<dbReference type="InterPro" id="IPR007324">
    <property type="entry name" value="Sugar-bd_dom_put"/>
</dbReference>
<dbReference type="PANTHER" id="PTHR34294:SF1">
    <property type="entry name" value="TRANSCRIPTIONAL REGULATOR LSRR"/>
    <property type="match status" value="1"/>
</dbReference>
<evidence type="ECO:0000256" key="5">
    <source>
        <dbReference type="SAM" id="MobiDB-lite"/>
    </source>
</evidence>
<keyword evidence="2" id="KW-0805">Transcription regulation</keyword>
<dbReference type="InterPro" id="IPR037171">
    <property type="entry name" value="NagB/RpiA_transferase-like"/>
</dbReference>
<gene>
    <name evidence="7" type="ORF">ABS361_16355</name>
</gene>
<comment type="similarity">
    <text evidence="1">Belongs to the SorC transcriptional regulatory family.</text>
</comment>
<evidence type="ECO:0000256" key="1">
    <source>
        <dbReference type="ARBA" id="ARBA00010466"/>
    </source>
</evidence>
<keyword evidence="3" id="KW-0238">DNA-binding</keyword>
<sequence length="348" mass="37873">MSLASERDGGGRSETAGGRGAAGKDASTRRTARVRLRVAWMYYVEGLTQNEIAEKLGIGRVTVVRYIADAKRQREVKIWIEGSVSECVALERQLEQVFGLDEAIVVPEPSSPDKIAVSIGAATGEYISEIIHDDMSIGVGWGATLMESLATLSRRELSNVQIVSLLGGITKAKRYNPSEFAWLFASAYDADCYLMAAPALVDSVETKRALIERCGLDDTFRRAERLDMALLSVGVMMPDSTSMRFGFVSPEDRASLIRAGAIGDICYNFFDAEGNLVDHPINHRVMSIPMAAIKRLPRRVLASGGMDKVDALLAGMKLIDCNVLITNEATAAELLVRRDLRAPNETAA</sequence>
<evidence type="ECO:0000256" key="3">
    <source>
        <dbReference type="ARBA" id="ARBA00023125"/>
    </source>
</evidence>
<dbReference type="EMBL" id="CP158568">
    <property type="protein sequence ID" value="XBY43637.1"/>
    <property type="molecule type" value="Genomic_DNA"/>
</dbReference>
<proteinExistence type="inferred from homology"/>
<dbReference type="GO" id="GO:0030246">
    <property type="term" value="F:carbohydrate binding"/>
    <property type="evidence" value="ECO:0007669"/>
    <property type="project" value="InterPro"/>
</dbReference>
<dbReference type="GO" id="GO:0003677">
    <property type="term" value="F:DNA binding"/>
    <property type="evidence" value="ECO:0007669"/>
    <property type="project" value="UniProtKB-KW"/>
</dbReference>
<feature type="compositionally biased region" description="Basic and acidic residues" evidence="5">
    <location>
        <begin position="1"/>
        <end position="11"/>
    </location>
</feature>
<dbReference type="KEGG" id="mflg:ABS361_16355"/>
<evidence type="ECO:0000256" key="2">
    <source>
        <dbReference type="ARBA" id="ARBA00023015"/>
    </source>
</evidence>
<dbReference type="InterPro" id="IPR013324">
    <property type="entry name" value="RNA_pol_sigma_r3/r4-like"/>
</dbReference>
<evidence type="ECO:0000313" key="7">
    <source>
        <dbReference type="EMBL" id="XBY43637.1"/>
    </source>
</evidence>
<keyword evidence="4" id="KW-0804">Transcription</keyword>
<evidence type="ECO:0000256" key="4">
    <source>
        <dbReference type="ARBA" id="ARBA00023163"/>
    </source>
</evidence>
<dbReference type="SUPFAM" id="SSF100950">
    <property type="entry name" value="NagB/RpiA/CoA transferase-like"/>
    <property type="match status" value="1"/>
</dbReference>
<reference evidence="7" key="1">
    <citation type="submission" date="2024-06" db="EMBL/GenBank/DDBJ databases">
        <title>Methylostella associata gen. nov., sp. nov., a novel Ancalomicrobiaceae-affiliated facultatively methylotrophic bacteria that feed on methanotrophs of the genus Methylococcus.</title>
        <authorList>
            <person name="Saltykova V."/>
            <person name="Danilova O.V."/>
            <person name="Oshkin I.Y."/>
            <person name="Belova S.E."/>
            <person name="Pimenov N.V."/>
            <person name="Dedysh S.N."/>
        </authorList>
    </citation>
    <scope>NUCLEOTIDE SEQUENCE</scope>
    <source>
        <strain evidence="7">S20</strain>
    </source>
</reference>
<dbReference type="SUPFAM" id="SSF88659">
    <property type="entry name" value="Sigma3 and sigma4 domains of RNA polymerase sigma factors"/>
    <property type="match status" value="1"/>
</dbReference>
<feature type="region of interest" description="Disordered" evidence="5">
    <location>
        <begin position="1"/>
        <end position="26"/>
    </location>
</feature>
<evidence type="ECO:0000259" key="6">
    <source>
        <dbReference type="Pfam" id="PF04198"/>
    </source>
</evidence>
<protein>
    <submittedName>
        <fullName evidence="7">Sugar-binding transcriptional regulator</fullName>
    </submittedName>
</protein>
<dbReference type="Gene3D" id="3.40.50.1360">
    <property type="match status" value="1"/>
</dbReference>
<dbReference type="AlphaFoldDB" id="A0AAU7X7E3"/>
<dbReference type="Pfam" id="PF04198">
    <property type="entry name" value="Sugar-bind"/>
    <property type="match status" value="1"/>
</dbReference>
<dbReference type="Gene3D" id="1.10.10.10">
    <property type="entry name" value="Winged helix-like DNA-binding domain superfamily/Winged helix DNA-binding domain"/>
    <property type="match status" value="1"/>
</dbReference>
<dbReference type="PANTHER" id="PTHR34294">
    <property type="entry name" value="TRANSCRIPTIONAL REGULATOR-RELATED"/>
    <property type="match status" value="1"/>
</dbReference>